<dbReference type="SUPFAM" id="SSF53213">
    <property type="entry name" value="LigB-like"/>
    <property type="match status" value="1"/>
</dbReference>
<sequence length="286" mass="31136">MSAPVAPVIALSHGGGPLPVLGDKNHESIVYSLKNRVPKILRLGTPLAPRAIVLVTAHWSTSEPTISSSDHHDLYYDYYGFPSESYSLQYAASGDPLLAREIKSLLDAQGLTGRLDPKRGWDHGVFIPMLLINPAADIPIVQVSVLQSEDPEQHLRMGAALARLREKNVAIIGSGFASLHNLMEMRSLACGSRAAVQDFKALSDEWNDALTSAATTESKGDRWDALRAWRKLPHVNRMHPPAAGEHFMPLLVCAGAAGDGEKAGMYKDVYSGVNILTYYWGGERVD</sequence>
<reference evidence="7 8" key="1">
    <citation type="journal article" date="2016" name="Genome Biol. Evol.">
        <title>Divergent and convergent evolution of fungal pathogenicity.</title>
        <authorList>
            <person name="Shang Y."/>
            <person name="Xiao G."/>
            <person name="Zheng P."/>
            <person name="Cen K."/>
            <person name="Zhan S."/>
            <person name="Wang C."/>
        </authorList>
    </citation>
    <scope>NUCLEOTIDE SEQUENCE [LARGE SCALE GENOMIC DNA]</scope>
    <source>
        <strain evidence="7 8">RCEF 4871</strain>
    </source>
</reference>
<proteinExistence type="inferred from homology"/>
<dbReference type="EMBL" id="AZHC01000026">
    <property type="protein sequence ID" value="OAA38306.1"/>
    <property type="molecule type" value="Genomic_DNA"/>
</dbReference>
<comment type="similarity">
    <text evidence="2">Belongs to the DODA-type extradiol aromatic ring-opening dioxygenase family.</text>
</comment>
<dbReference type="GO" id="GO:0008198">
    <property type="term" value="F:ferrous iron binding"/>
    <property type="evidence" value="ECO:0007669"/>
    <property type="project" value="InterPro"/>
</dbReference>
<dbReference type="Gene3D" id="3.40.830.10">
    <property type="entry name" value="LigB-like"/>
    <property type="match status" value="1"/>
</dbReference>
<dbReference type="AlphaFoldDB" id="A0A166ZWB7"/>
<name>A0A166ZWB7_METRR</name>
<dbReference type="Proteomes" id="UP000243498">
    <property type="component" value="Unassembled WGS sequence"/>
</dbReference>
<dbReference type="PIRSF" id="PIRSF006157">
    <property type="entry name" value="Doxgns_DODA"/>
    <property type="match status" value="1"/>
</dbReference>
<dbReference type="PANTHER" id="PTHR30096:SF0">
    <property type="entry name" value="4,5-DOPA DIOXYGENASE EXTRADIOL-LIKE PROTEIN"/>
    <property type="match status" value="1"/>
</dbReference>
<dbReference type="OMA" id="AGPCFFM"/>
<evidence type="ECO:0000313" key="8">
    <source>
        <dbReference type="Proteomes" id="UP000243498"/>
    </source>
</evidence>
<dbReference type="GO" id="GO:0008270">
    <property type="term" value="F:zinc ion binding"/>
    <property type="evidence" value="ECO:0007669"/>
    <property type="project" value="InterPro"/>
</dbReference>
<evidence type="ECO:0000256" key="1">
    <source>
        <dbReference type="ARBA" id="ARBA00001947"/>
    </source>
</evidence>
<keyword evidence="5" id="KW-0560">Oxidoreductase</keyword>
<comment type="caution">
    <text evidence="7">The sequence shown here is derived from an EMBL/GenBank/DDBJ whole genome shotgun (WGS) entry which is preliminary data.</text>
</comment>
<evidence type="ECO:0000256" key="2">
    <source>
        <dbReference type="ARBA" id="ARBA00007581"/>
    </source>
</evidence>
<keyword evidence="7" id="KW-0223">Dioxygenase</keyword>
<keyword evidence="8" id="KW-1185">Reference proteome</keyword>
<dbReference type="STRING" id="1081105.A0A166ZWB7"/>
<organism evidence="7 8">
    <name type="scientific">Metarhizium rileyi (strain RCEF 4871)</name>
    <name type="common">Nomuraea rileyi</name>
    <dbReference type="NCBI Taxonomy" id="1649241"/>
    <lineage>
        <taxon>Eukaryota</taxon>
        <taxon>Fungi</taxon>
        <taxon>Dikarya</taxon>
        <taxon>Ascomycota</taxon>
        <taxon>Pezizomycotina</taxon>
        <taxon>Sordariomycetes</taxon>
        <taxon>Hypocreomycetidae</taxon>
        <taxon>Hypocreales</taxon>
        <taxon>Clavicipitaceae</taxon>
        <taxon>Metarhizium</taxon>
    </lineage>
</organism>
<keyword evidence="4" id="KW-0862">Zinc</keyword>
<gene>
    <name evidence="7" type="ORF">NOR_06696</name>
</gene>
<keyword evidence="3" id="KW-0479">Metal-binding</keyword>
<evidence type="ECO:0000259" key="6">
    <source>
        <dbReference type="Pfam" id="PF02900"/>
    </source>
</evidence>
<feature type="domain" description="Extradiol ring-cleavage dioxygenase class III enzyme subunit B" evidence="6">
    <location>
        <begin position="43"/>
        <end position="267"/>
    </location>
</feature>
<evidence type="ECO:0000256" key="3">
    <source>
        <dbReference type="ARBA" id="ARBA00022723"/>
    </source>
</evidence>
<evidence type="ECO:0000313" key="7">
    <source>
        <dbReference type="EMBL" id="OAA38306.1"/>
    </source>
</evidence>
<dbReference type="InterPro" id="IPR004183">
    <property type="entry name" value="Xdiol_dOase_suB"/>
</dbReference>
<dbReference type="Pfam" id="PF02900">
    <property type="entry name" value="LigB"/>
    <property type="match status" value="1"/>
</dbReference>
<dbReference type="CDD" id="cd07363">
    <property type="entry name" value="45_DOPA_Dioxygenase"/>
    <property type="match status" value="1"/>
</dbReference>
<comment type="cofactor">
    <cofactor evidence="1">
        <name>Zn(2+)</name>
        <dbReference type="ChEBI" id="CHEBI:29105"/>
    </cofactor>
</comment>
<dbReference type="PANTHER" id="PTHR30096">
    <property type="entry name" value="4,5-DOPA DIOXYGENASE EXTRADIOL-LIKE PROTEIN"/>
    <property type="match status" value="1"/>
</dbReference>
<dbReference type="OrthoDB" id="7396853at2759"/>
<protein>
    <submittedName>
        <fullName evidence="7">Extradiol ring-cleavage dioxygenase, class III enzyme, subunit B</fullName>
    </submittedName>
</protein>
<evidence type="ECO:0000256" key="5">
    <source>
        <dbReference type="ARBA" id="ARBA00023002"/>
    </source>
</evidence>
<accession>A0A166ZWB7</accession>
<dbReference type="GO" id="GO:0016702">
    <property type="term" value="F:oxidoreductase activity, acting on single donors with incorporation of molecular oxygen, incorporation of two atoms of oxygen"/>
    <property type="evidence" value="ECO:0007669"/>
    <property type="project" value="UniProtKB-ARBA"/>
</dbReference>
<evidence type="ECO:0000256" key="4">
    <source>
        <dbReference type="ARBA" id="ARBA00022833"/>
    </source>
</evidence>
<dbReference type="InterPro" id="IPR014436">
    <property type="entry name" value="Extradiol_dOase_DODA"/>
</dbReference>